<keyword evidence="2" id="KW-0378">Hydrolase</keyword>
<dbReference type="EMBL" id="SDGV01000051">
    <property type="protein sequence ID" value="THB60050.1"/>
    <property type="molecule type" value="Genomic_DNA"/>
</dbReference>
<name>A0A4S3B2U9_9ENTE</name>
<dbReference type="GO" id="GO:0016787">
    <property type="term" value="F:hydrolase activity"/>
    <property type="evidence" value="ECO:0007669"/>
    <property type="project" value="UniProtKB-KW"/>
</dbReference>
<accession>A0A4S3B2U9</accession>
<dbReference type="Gene3D" id="3.40.50.1820">
    <property type="entry name" value="alpha/beta hydrolase"/>
    <property type="match status" value="1"/>
</dbReference>
<dbReference type="OrthoDB" id="53505at2"/>
<dbReference type="AlphaFoldDB" id="A0A4S3B2U9"/>
<feature type="domain" description="AB hydrolase-1" evidence="1">
    <location>
        <begin position="52"/>
        <end position="264"/>
    </location>
</feature>
<evidence type="ECO:0000313" key="3">
    <source>
        <dbReference type="Proteomes" id="UP000310506"/>
    </source>
</evidence>
<keyword evidence="3" id="KW-1185">Reference proteome</keyword>
<dbReference type="InterPro" id="IPR029058">
    <property type="entry name" value="AB_hydrolase_fold"/>
</dbReference>
<dbReference type="RefSeq" id="WP_136137976.1">
    <property type="nucleotide sequence ID" value="NZ_SDGV01000051.1"/>
</dbReference>
<comment type="caution">
    <text evidence="2">The sequence shown here is derived from an EMBL/GenBank/DDBJ whole genome shotgun (WGS) entry which is preliminary data.</text>
</comment>
<protein>
    <submittedName>
        <fullName evidence="2">Alpha/beta hydrolase</fullName>
    </submittedName>
</protein>
<gene>
    <name evidence="2" type="ORF">ESZ54_12445</name>
</gene>
<sequence>MKTIQKENYQLTYLQQGKLDLPTIMVIGSPIYYPKLFSDPVYSDLNLLFVSHIGFTNVDPSKSKHSLDDVVSDLEIIRLDAHINEMYVLGHSGHGFMAMAYAEKYPEHILGVILSNLAPTNKKERQEGSIAYFEATASDERKACFYKEIAKLANDIEQAPEKRFSAMNIRMQAHSFYDFAYDGAYLWDDLPNNMVALDHLWGEAFANYDTESFIAKWQKPLILLLSDYDYLVAPTSLWNTIISKYKIPLVKFSKSGHNPMLEEPINYHQTLIDFIK</sequence>
<dbReference type="SUPFAM" id="SSF53474">
    <property type="entry name" value="alpha/beta-Hydrolases"/>
    <property type="match status" value="1"/>
</dbReference>
<dbReference type="Pfam" id="PF00561">
    <property type="entry name" value="Abhydrolase_1"/>
    <property type="match status" value="1"/>
</dbReference>
<organism evidence="2 3">
    <name type="scientific">Vagococcus silagei</name>
    <dbReference type="NCBI Taxonomy" id="2508885"/>
    <lineage>
        <taxon>Bacteria</taxon>
        <taxon>Bacillati</taxon>
        <taxon>Bacillota</taxon>
        <taxon>Bacilli</taxon>
        <taxon>Lactobacillales</taxon>
        <taxon>Enterococcaceae</taxon>
        <taxon>Vagococcus</taxon>
    </lineage>
</organism>
<evidence type="ECO:0000259" key="1">
    <source>
        <dbReference type="Pfam" id="PF00561"/>
    </source>
</evidence>
<dbReference type="InterPro" id="IPR000073">
    <property type="entry name" value="AB_hydrolase_1"/>
</dbReference>
<proteinExistence type="predicted"/>
<dbReference type="Proteomes" id="UP000310506">
    <property type="component" value="Unassembled WGS sequence"/>
</dbReference>
<evidence type="ECO:0000313" key="2">
    <source>
        <dbReference type="EMBL" id="THB60050.1"/>
    </source>
</evidence>
<reference evidence="2 3" key="1">
    <citation type="submission" date="2019-01" db="EMBL/GenBank/DDBJ databases">
        <title>Vagococcus silagei sp. nov. isolated from brewer's grain.</title>
        <authorList>
            <person name="Guu J.-R."/>
        </authorList>
    </citation>
    <scope>NUCLEOTIDE SEQUENCE [LARGE SCALE GENOMIC DNA]</scope>
    <source>
        <strain evidence="2 3">2B-2</strain>
    </source>
</reference>